<dbReference type="EMBL" id="PYSW02000031">
    <property type="protein sequence ID" value="KAG2378801.1"/>
    <property type="molecule type" value="Genomic_DNA"/>
</dbReference>
<organism evidence="1 2">
    <name type="scientific">Naegleria lovaniensis</name>
    <name type="common">Amoeba</name>
    <dbReference type="NCBI Taxonomy" id="51637"/>
    <lineage>
        <taxon>Eukaryota</taxon>
        <taxon>Discoba</taxon>
        <taxon>Heterolobosea</taxon>
        <taxon>Tetramitia</taxon>
        <taxon>Eutetramitia</taxon>
        <taxon>Vahlkampfiidae</taxon>
        <taxon>Naegleria</taxon>
    </lineage>
</organism>
<dbReference type="AlphaFoldDB" id="A0AA88GLR8"/>
<evidence type="ECO:0000313" key="2">
    <source>
        <dbReference type="Proteomes" id="UP000816034"/>
    </source>
</evidence>
<reference evidence="1 2" key="1">
    <citation type="journal article" date="2018" name="BMC Genomics">
        <title>The genome of Naegleria lovaniensis, the basis for a comparative approach to unravel pathogenicity factors of the human pathogenic amoeba N. fowleri.</title>
        <authorList>
            <person name="Liechti N."/>
            <person name="Schurch N."/>
            <person name="Bruggmann R."/>
            <person name="Wittwer M."/>
        </authorList>
    </citation>
    <scope>NUCLEOTIDE SEQUENCE [LARGE SCALE GENOMIC DNA]</scope>
    <source>
        <strain evidence="1 2">ATCC 30569</strain>
    </source>
</reference>
<name>A0AA88GLR8_NAELO</name>
<dbReference type="Proteomes" id="UP000816034">
    <property type="component" value="Unassembled WGS sequence"/>
</dbReference>
<dbReference type="GeneID" id="68100403"/>
<gene>
    <name evidence="1" type="ORF">C9374_007949</name>
</gene>
<accession>A0AA88GLR8</accession>
<sequence>MRMILMDLVLDDDGSESLRDGIMDTLVSQNYMKLCKKMRDTSMYLRKGFDAKFELVDQLVSIHDHTSQASNHQDSSNDEENEDSTSTLCPFVVRICYTRNMILVGNALKETNAIEFFDLNSKKHLHTMVIENVPYYLCVEENDVFSSGAKSRRVLNDEPCFMYSDDSNLRKYKLNEITKHGKKCREEFSNNESNHSDSPKVKHEWNALFSNATSVTIQYSKNNDATQNIIYICTNRDINILNSVSGIVLGKIDMSASLSRNIICLEILEESGELVLFSKDRFYVLRKKVDNDINSWAITKEFGQQHSDYPNVVDLVHDRVNHQFIACDYSSPDEKLLLFKDDGEFVKIQPQVGSVTCCLDERDGILMVGCKDKILFYK</sequence>
<protein>
    <submittedName>
        <fullName evidence="1">Uncharacterized protein</fullName>
    </submittedName>
</protein>
<keyword evidence="2" id="KW-1185">Reference proteome</keyword>
<dbReference type="RefSeq" id="XP_044546063.1">
    <property type="nucleotide sequence ID" value="XM_044697970.1"/>
</dbReference>
<proteinExistence type="predicted"/>
<comment type="caution">
    <text evidence="1">The sequence shown here is derived from an EMBL/GenBank/DDBJ whole genome shotgun (WGS) entry which is preliminary data.</text>
</comment>
<evidence type="ECO:0000313" key="1">
    <source>
        <dbReference type="EMBL" id="KAG2378801.1"/>
    </source>
</evidence>